<organism evidence="3 4">
    <name type="scientific">Oryzias javanicus</name>
    <name type="common">Javanese ricefish</name>
    <name type="synonym">Aplocheilus javanicus</name>
    <dbReference type="NCBI Taxonomy" id="123683"/>
    <lineage>
        <taxon>Eukaryota</taxon>
        <taxon>Metazoa</taxon>
        <taxon>Chordata</taxon>
        <taxon>Craniata</taxon>
        <taxon>Vertebrata</taxon>
        <taxon>Euteleostomi</taxon>
        <taxon>Actinopterygii</taxon>
        <taxon>Neopterygii</taxon>
        <taxon>Teleostei</taxon>
        <taxon>Neoteleostei</taxon>
        <taxon>Acanthomorphata</taxon>
        <taxon>Ovalentaria</taxon>
        <taxon>Atherinomorphae</taxon>
        <taxon>Beloniformes</taxon>
        <taxon>Adrianichthyidae</taxon>
        <taxon>Oryziinae</taxon>
        <taxon>Oryzias</taxon>
    </lineage>
</organism>
<evidence type="ECO:0000256" key="1">
    <source>
        <dbReference type="SAM" id="MobiDB-lite"/>
    </source>
</evidence>
<keyword evidence="2" id="KW-0732">Signal</keyword>
<feature type="signal peptide" evidence="2">
    <location>
        <begin position="1"/>
        <end position="20"/>
    </location>
</feature>
<accession>A0A3S2MC44</accession>
<gene>
    <name evidence="3" type="ORF">OJAV_G00230270</name>
</gene>
<dbReference type="AlphaFoldDB" id="A0A3S2MC44"/>
<evidence type="ECO:0000313" key="3">
    <source>
        <dbReference type="EMBL" id="RVE55833.1"/>
    </source>
</evidence>
<evidence type="ECO:0000256" key="2">
    <source>
        <dbReference type="SAM" id="SignalP"/>
    </source>
</evidence>
<proteinExistence type="predicted"/>
<dbReference type="EMBL" id="CM012460">
    <property type="protein sequence ID" value="RVE55833.1"/>
    <property type="molecule type" value="Genomic_DNA"/>
</dbReference>
<reference evidence="3 4" key="2">
    <citation type="submission" date="2019-01" db="EMBL/GenBank/DDBJ databases">
        <title>A chromosome length genome reference of the Java medaka (oryzias javanicus).</title>
        <authorList>
            <person name="Herpin A."/>
            <person name="Takehana Y."/>
            <person name="Naruse K."/>
            <person name="Ansai S."/>
            <person name="Kawaguchi M."/>
        </authorList>
    </citation>
    <scope>NUCLEOTIDE SEQUENCE [LARGE SCALE GENOMIC DNA]</scope>
    <source>
        <strain evidence="3">RS831</strain>
        <tissue evidence="3">Whole body</tissue>
    </source>
</reference>
<sequence>MDLIFAVLGLLALLVDSIRCQGVYGAQAAHQPGDRGSEFRPQVRQQSARSQSRSAPFLIQSISAHAGRAG</sequence>
<keyword evidence="4" id="KW-1185">Reference proteome</keyword>
<reference evidence="3 4" key="1">
    <citation type="submission" date="2018-11" db="EMBL/GenBank/DDBJ databases">
        <authorList>
            <person name="Lopez-Roques C."/>
            <person name="Donnadieu C."/>
            <person name="Bouchez O."/>
            <person name="Klopp C."/>
            <person name="Cabau C."/>
            <person name="Zahm M."/>
        </authorList>
    </citation>
    <scope>NUCLEOTIDE SEQUENCE [LARGE SCALE GENOMIC DNA]</scope>
    <source>
        <strain evidence="3">RS831</strain>
        <tissue evidence="3">Whole body</tissue>
    </source>
</reference>
<dbReference type="Proteomes" id="UP000283210">
    <property type="component" value="Chromosome 24"/>
</dbReference>
<feature type="region of interest" description="Disordered" evidence="1">
    <location>
        <begin position="28"/>
        <end position="55"/>
    </location>
</feature>
<protein>
    <submittedName>
        <fullName evidence="3">Uncharacterized protein</fullName>
    </submittedName>
</protein>
<feature type="chain" id="PRO_5018665233" evidence="2">
    <location>
        <begin position="21"/>
        <end position="70"/>
    </location>
</feature>
<evidence type="ECO:0000313" key="4">
    <source>
        <dbReference type="Proteomes" id="UP000283210"/>
    </source>
</evidence>
<name>A0A3S2MC44_ORYJA</name>
<feature type="compositionally biased region" description="Low complexity" evidence="1">
    <location>
        <begin position="40"/>
        <end position="55"/>
    </location>
</feature>